<feature type="compositionally biased region" description="Basic and acidic residues" evidence="1">
    <location>
        <begin position="8"/>
        <end position="22"/>
    </location>
</feature>
<name>A0A0E9SHU3_ANGAN</name>
<feature type="region of interest" description="Disordered" evidence="1">
    <location>
        <begin position="1"/>
        <end position="59"/>
    </location>
</feature>
<organism evidence="2">
    <name type="scientific">Anguilla anguilla</name>
    <name type="common">European freshwater eel</name>
    <name type="synonym">Muraena anguilla</name>
    <dbReference type="NCBI Taxonomy" id="7936"/>
    <lineage>
        <taxon>Eukaryota</taxon>
        <taxon>Metazoa</taxon>
        <taxon>Chordata</taxon>
        <taxon>Craniata</taxon>
        <taxon>Vertebrata</taxon>
        <taxon>Euteleostomi</taxon>
        <taxon>Actinopterygii</taxon>
        <taxon>Neopterygii</taxon>
        <taxon>Teleostei</taxon>
        <taxon>Anguilliformes</taxon>
        <taxon>Anguillidae</taxon>
        <taxon>Anguilla</taxon>
    </lineage>
</organism>
<protein>
    <submittedName>
        <fullName evidence="2">Uncharacterized protein</fullName>
    </submittedName>
</protein>
<reference evidence="2" key="2">
    <citation type="journal article" date="2015" name="Fish Shellfish Immunol.">
        <title>Early steps in the European eel (Anguilla anguilla)-Vibrio vulnificus interaction in the gills: Role of the RtxA13 toxin.</title>
        <authorList>
            <person name="Callol A."/>
            <person name="Pajuelo D."/>
            <person name="Ebbesson L."/>
            <person name="Teles M."/>
            <person name="MacKenzie S."/>
            <person name="Amaro C."/>
        </authorList>
    </citation>
    <scope>NUCLEOTIDE SEQUENCE</scope>
</reference>
<accession>A0A0E9SHU3</accession>
<dbReference type="EMBL" id="GBXM01068484">
    <property type="protein sequence ID" value="JAH40093.1"/>
    <property type="molecule type" value="Transcribed_RNA"/>
</dbReference>
<sequence length="92" mass="10496">MGMKQRRKMDAVDCDHEARDRAGVISRTQGRGNRPEQPVNSGRESSRSPGKKNRKDQVRHYKIVNTLSKCSLCAKQPTLNTWLEAPSSYYTM</sequence>
<dbReference type="AlphaFoldDB" id="A0A0E9SHU3"/>
<proteinExistence type="predicted"/>
<evidence type="ECO:0000256" key="1">
    <source>
        <dbReference type="SAM" id="MobiDB-lite"/>
    </source>
</evidence>
<evidence type="ECO:0000313" key="2">
    <source>
        <dbReference type="EMBL" id="JAH40093.1"/>
    </source>
</evidence>
<reference evidence="2" key="1">
    <citation type="submission" date="2014-11" db="EMBL/GenBank/DDBJ databases">
        <authorList>
            <person name="Amaro Gonzalez C."/>
        </authorList>
    </citation>
    <scope>NUCLEOTIDE SEQUENCE</scope>
</reference>